<dbReference type="EMBL" id="PUHZ01000006">
    <property type="protein sequence ID" value="PQO47013.1"/>
    <property type="molecule type" value="Genomic_DNA"/>
</dbReference>
<proteinExistence type="predicted"/>
<dbReference type="AlphaFoldDB" id="A0A2S8GRF9"/>
<organism evidence="1 2">
    <name type="scientific">Blastopirellula marina</name>
    <dbReference type="NCBI Taxonomy" id="124"/>
    <lineage>
        <taxon>Bacteria</taxon>
        <taxon>Pseudomonadati</taxon>
        <taxon>Planctomycetota</taxon>
        <taxon>Planctomycetia</taxon>
        <taxon>Pirellulales</taxon>
        <taxon>Pirellulaceae</taxon>
        <taxon>Blastopirellula</taxon>
    </lineage>
</organism>
<evidence type="ECO:0000313" key="1">
    <source>
        <dbReference type="EMBL" id="PQO47013.1"/>
    </source>
</evidence>
<comment type="caution">
    <text evidence="1">The sequence shown here is derived from an EMBL/GenBank/DDBJ whole genome shotgun (WGS) entry which is preliminary data.</text>
</comment>
<accession>A0A2S8GRF9</accession>
<sequence length="66" mass="7822">MDQTKARHEPTLDPRQRGELMRQYRVTSPEVVDSFLRHARDEDNAIEQLISLRATCPEFFRKGKHL</sequence>
<reference evidence="1 2" key="1">
    <citation type="submission" date="2018-02" db="EMBL/GenBank/DDBJ databases">
        <title>Comparative genomes isolates from brazilian mangrove.</title>
        <authorList>
            <person name="Araujo J.E."/>
            <person name="Taketani R.G."/>
            <person name="Silva M.C.P."/>
            <person name="Loureco M.V."/>
            <person name="Andreote F.D."/>
        </authorList>
    </citation>
    <scope>NUCLEOTIDE SEQUENCE [LARGE SCALE GENOMIC DNA]</scope>
    <source>
        <strain evidence="1 2">Nap-Phe MGV</strain>
    </source>
</reference>
<gene>
    <name evidence="1" type="ORF">C5Y93_05830</name>
</gene>
<protein>
    <submittedName>
        <fullName evidence="1">Uncharacterized protein</fullName>
    </submittedName>
</protein>
<name>A0A2S8GRF9_9BACT</name>
<dbReference type="Proteomes" id="UP000237819">
    <property type="component" value="Unassembled WGS sequence"/>
</dbReference>
<evidence type="ECO:0000313" key="2">
    <source>
        <dbReference type="Proteomes" id="UP000237819"/>
    </source>
</evidence>